<dbReference type="CDD" id="cd01948">
    <property type="entry name" value="EAL"/>
    <property type="match status" value="1"/>
</dbReference>
<evidence type="ECO:0000256" key="1">
    <source>
        <dbReference type="SAM" id="MobiDB-lite"/>
    </source>
</evidence>
<dbReference type="OrthoDB" id="6597954at2"/>
<dbReference type="Gene3D" id="3.30.450.40">
    <property type="match status" value="1"/>
</dbReference>
<dbReference type="InterPro" id="IPR029787">
    <property type="entry name" value="Nucleotide_cyclase"/>
</dbReference>
<evidence type="ECO:0000259" key="2">
    <source>
        <dbReference type="PROSITE" id="PS50883"/>
    </source>
</evidence>
<dbReference type="RefSeq" id="WP_090967094.1">
    <property type="nucleotide sequence ID" value="NZ_FOVG01000007.1"/>
</dbReference>
<organism evidence="3 4">
    <name type="scientific">Candidatus Pantoea varia</name>
    <dbReference type="NCBI Taxonomy" id="1881036"/>
    <lineage>
        <taxon>Bacteria</taxon>
        <taxon>Pseudomonadati</taxon>
        <taxon>Pseudomonadota</taxon>
        <taxon>Gammaproteobacteria</taxon>
        <taxon>Enterobacterales</taxon>
        <taxon>Erwiniaceae</taxon>
        <taxon>Pantoea</taxon>
    </lineage>
</organism>
<dbReference type="InterPro" id="IPR003018">
    <property type="entry name" value="GAF"/>
</dbReference>
<dbReference type="InterPro" id="IPR029016">
    <property type="entry name" value="GAF-like_dom_sf"/>
</dbReference>
<dbReference type="GO" id="GO:0071111">
    <property type="term" value="F:cyclic-guanylate-specific phosphodiesterase activity"/>
    <property type="evidence" value="ECO:0007669"/>
    <property type="project" value="InterPro"/>
</dbReference>
<dbReference type="Pfam" id="PF00563">
    <property type="entry name" value="EAL"/>
    <property type="match status" value="1"/>
</dbReference>
<dbReference type="SMART" id="SM00065">
    <property type="entry name" value="GAF"/>
    <property type="match status" value="1"/>
</dbReference>
<dbReference type="Pfam" id="PF01590">
    <property type="entry name" value="GAF"/>
    <property type="match status" value="1"/>
</dbReference>
<dbReference type="PANTHER" id="PTHR33121:SF70">
    <property type="entry name" value="SIGNALING PROTEIN YKOW"/>
    <property type="match status" value="1"/>
</dbReference>
<dbReference type="InterPro" id="IPR050706">
    <property type="entry name" value="Cyclic-di-GMP_PDE-like"/>
</dbReference>
<keyword evidence="4" id="KW-1185">Reference proteome</keyword>
<dbReference type="SMART" id="SM00052">
    <property type="entry name" value="EAL"/>
    <property type="match status" value="1"/>
</dbReference>
<proteinExistence type="predicted"/>
<reference evidence="4" key="1">
    <citation type="submission" date="2016-10" db="EMBL/GenBank/DDBJ databases">
        <authorList>
            <person name="Varghese N."/>
            <person name="Submissions S."/>
        </authorList>
    </citation>
    <scope>NUCLEOTIDE SEQUENCE [LARGE SCALE GENOMIC DNA]</scope>
    <source>
        <strain evidence="4">OV426</strain>
    </source>
</reference>
<dbReference type="Gene3D" id="3.30.70.270">
    <property type="match status" value="1"/>
</dbReference>
<dbReference type="EMBL" id="FOVG01000007">
    <property type="protein sequence ID" value="SFO50789.1"/>
    <property type="molecule type" value="Genomic_DNA"/>
</dbReference>
<dbReference type="SUPFAM" id="SSF55781">
    <property type="entry name" value="GAF domain-like"/>
    <property type="match status" value="1"/>
</dbReference>
<dbReference type="Gene3D" id="3.20.20.450">
    <property type="entry name" value="EAL domain"/>
    <property type="match status" value="1"/>
</dbReference>
<dbReference type="SUPFAM" id="SSF141868">
    <property type="entry name" value="EAL domain-like"/>
    <property type="match status" value="1"/>
</dbReference>
<feature type="region of interest" description="Disordered" evidence="1">
    <location>
        <begin position="1"/>
        <end position="20"/>
    </location>
</feature>
<protein>
    <submittedName>
        <fullName evidence="3">EAL domain, c-di-GMP-specific phosphodiesterase class I (Or its enzymatically inactive variant)</fullName>
    </submittedName>
</protein>
<sequence length="594" mass="65935">MLNNLNGDNERRSRALQALRDPDESRDEVLRKFVRLASQALGIPGSFISVLDDEFQTVRASHNFDLQRSTRADSLCRHVVDSDSAVIVPDTYHDARFVTHPLITGSPFIRFYAGVPLKTRDGIILGTLCVTDTQPQAFASDQVTTLTLLSTLVMSFLEAWHAAGFTDPVTGLPNRQRLIRDLQYLAVAGDTTPRRLVLIDCIDMSRAYELARTMGMTPVESLLKDMATLLPLRLRPAVGEMIYTVATGRFAILTRADSRLSAAWVAGRLEGISADMDDGLSVALTPHTGEADFVAGCMPASEILRRAVSALNDAVGRGLPSQRFDAEAETQRSEDFMLMTDLKKALHENTGLYVVYQPKICLQSGKPVGLEALIRWRHPSRGELSPGAFIPLAEQTDLLSVLTAWIIDQAVERLSRLRNNCIQLPLTINVSVRDFAREGFASALENKMVKSKLPTSLLGIECLETERILESPTALRGLEMLRERGFTISLDDFGTGYSNISYLRRMPLDVIKLDRSLISELSSDTASRIIARSIIAMLKELDYTVVAEGVECPDTVSSLTEYGCDQAQGYFYSKPLNEEALDHWLHWKLRGECH</sequence>
<dbReference type="AlphaFoldDB" id="A0A1I5HRM6"/>
<dbReference type="InterPro" id="IPR035919">
    <property type="entry name" value="EAL_sf"/>
</dbReference>
<gene>
    <name evidence="3" type="ORF">SAMN05428971_4268</name>
</gene>
<accession>A0A1I5HRM6</accession>
<dbReference type="PROSITE" id="PS50883">
    <property type="entry name" value="EAL"/>
    <property type="match status" value="1"/>
</dbReference>
<dbReference type="InterPro" id="IPR043128">
    <property type="entry name" value="Rev_trsase/Diguanyl_cyclase"/>
</dbReference>
<dbReference type="InterPro" id="IPR001633">
    <property type="entry name" value="EAL_dom"/>
</dbReference>
<dbReference type="SUPFAM" id="SSF55073">
    <property type="entry name" value="Nucleotide cyclase"/>
    <property type="match status" value="1"/>
</dbReference>
<dbReference type="PANTHER" id="PTHR33121">
    <property type="entry name" value="CYCLIC DI-GMP PHOSPHODIESTERASE PDEF"/>
    <property type="match status" value="1"/>
</dbReference>
<evidence type="ECO:0000313" key="3">
    <source>
        <dbReference type="EMBL" id="SFO50789.1"/>
    </source>
</evidence>
<evidence type="ECO:0000313" key="4">
    <source>
        <dbReference type="Proteomes" id="UP000198968"/>
    </source>
</evidence>
<dbReference type="Proteomes" id="UP000198968">
    <property type="component" value="Unassembled WGS sequence"/>
</dbReference>
<feature type="domain" description="EAL" evidence="2">
    <location>
        <begin position="335"/>
        <end position="589"/>
    </location>
</feature>
<name>A0A1I5HRM6_9GAMM</name>